<keyword evidence="3" id="KW-0732">Signal</keyword>
<feature type="transmembrane region" description="Helical" evidence="4">
    <location>
        <begin position="6"/>
        <end position="25"/>
    </location>
</feature>
<evidence type="ECO:0000313" key="6">
    <source>
        <dbReference type="EMBL" id="GFZ30630.1"/>
    </source>
</evidence>
<dbReference type="RefSeq" id="WP_206868656.1">
    <property type="nucleotide sequence ID" value="NZ_BMBA01000001.1"/>
</dbReference>
<gene>
    <name evidence="6" type="ORF">CSC2_11560</name>
</gene>
<name>A0ABQ1E7D6_9CLOT</name>
<dbReference type="InterPro" id="IPR028082">
    <property type="entry name" value="Peripla_BP_I"/>
</dbReference>
<keyword evidence="4" id="KW-1133">Transmembrane helix</keyword>
<keyword evidence="7" id="KW-1185">Reference proteome</keyword>
<comment type="caution">
    <text evidence="6">The sequence shown here is derived from an EMBL/GenBank/DDBJ whole genome shotgun (WGS) entry which is preliminary data.</text>
</comment>
<dbReference type="SUPFAM" id="SSF53822">
    <property type="entry name" value="Periplasmic binding protein-like I"/>
    <property type="match status" value="1"/>
</dbReference>
<evidence type="ECO:0000259" key="5">
    <source>
        <dbReference type="Pfam" id="PF13407"/>
    </source>
</evidence>
<protein>
    <submittedName>
        <fullName evidence="6">Sugar ABC transporter substrate-binding protein</fullName>
    </submittedName>
</protein>
<dbReference type="InterPro" id="IPR025997">
    <property type="entry name" value="SBP_2_dom"/>
</dbReference>
<proteinExistence type="inferred from homology"/>
<feature type="domain" description="Periplasmic binding protein" evidence="5">
    <location>
        <begin position="44"/>
        <end position="292"/>
    </location>
</feature>
<evidence type="ECO:0000256" key="2">
    <source>
        <dbReference type="ARBA" id="ARBA00007639"/>
    </source>
</evidence>
<dbReference type="Gene3D" id="3.40.50.2300">
    <property type="match status" value="2"/>
</dbReference>
<sequence>MKKKTLVLSISTVFIIVLSFIIHIYKDNSPSSQLKINKDYYMVTFLSGIEYWKGSYNGFSEKGKELGVNTFFTGSTQYDINQEVTILEQIISKKPAGIAISCANPNAFTNSINKAIAMGIPVVTFDADSPSSNRFSYLSTSNEKAGSIAAETLANLLGPSGGEIAVMTIPAQENHEQRVQGFINKITRNYKNMKIVQIGNCNGDTIESAKIISSYLQIHPNIKGIFCTDANSGVGAATAVKEANLEGKVKIIGFDTDQGTLGAIKNGVINATIAQNTYKMGYSAMDFLYKLSDPKFFNSKEQVSTIPDFVDTGVTVITEENVDSYLNTLNP</sequence>
<evidence type="ECO:0000256" key="4">
    <source>
        <dbReference type="SAM" id="Phobius"/>
    </source>
</evidence>
<keyword evidence="4" id="KW-0472">Membrane</keyword>
<evidence type="ECO:0000256" key="3">
    <source>
        <dbReference type="ARBA" id="ARBA00022729"/>
    </source>
</evidence>
<comment type="similarity">
    <text evidence="2">Belongs to the bacterial solute-binding protein 2 family.</text>
</comment>
<accession>A0ABQ1E7D6</accession>
<dbReference type="Proteomes" id="UP000663802">
    <property type="component" value="Unassembled WGS sequence"/>
</dbReference>
<evidence type="ECO:0000313" key="7">
    <source>
        <dbReference type="Proteomes" id="UP000663802"/>
    </source>
</evidence>
<dbReference type="PANTHER" id="PTHR46847">
    <property type="entry name" value="D-ALLOSE-BINDING PERIPLASMIC PROTEIN-RELATED"/>
    <property type="match status" value="1"/>
</dbReference>
<organism evidence="6 7">
    <name type="scientific">Clostridium zeae</name>
    <dbReference type="NCBI Taxonomy" id="2759022"/>
    <lineage>
        <taxon>Bacteria</taxon>
        <taxon>Bacillati</taxon>
        <taxon>Bacillota</taxon>
        <taxon>Clostridia</taxon>
        <taxon>Eubacteriales</taxon>
        <taxon>Clostridiaceae</taxon>
        <taxon>Clostridium</taxon>
    </lineage>
</organism>
<dbReference type="CDD" id="cd19969">
    <property type="entry name" value="PBP1_ABC_sugar_binding-like"/>
    <property type="match status" value="1"/>
</dbReference>
<dbReference type="Pfam" id="PF13407">
    <property type="entry name" value="Peripla_BP_4"/>
    <property type="match status" value="1"/>
</dbReference>
<dbReference type="EMBL" id="BMBA01000001">
    <property type="protein sequence ID" value="GFZ30630.1"/>
    <property type="molecule type" value="Genomic_DNA"/>
</dbReference>
<keyword evidence="4" id="KW-0812">Transmembrane</keyword>
<comment type="subcellular location">
    <subcellularLocation>
        <location evidence="1">Cell envelope</location>
    </subcellularLocation>
</comment>
<reference evidence="6 7" key="1">
    <citation type="journal article" date="2021" name="Int. J. Syst. Evol. Microbiol.">
        <title>Clostridium zeae sp. nov., isolated from corn silage.</title>
        <authorList>
            <person name="Kobayashi H."/>
            <person name="Tanizawa Y."/>
            <person name="Yagura M."/>
            <person name="Sakamoto M."/>
            <person name="Ohkuma M."/>
            <person name="Tohno M."/>
        </authorList>
    </citation>
    <scope>NUCLEOTIDE SEQUENCE [LARGE SCALE GENOMIC DNA]</scope>
    <source>
        <strain evidence="6 7">CSC2</strain>
    </source>
</reference>
<dbReference type="PANTHER" id="PTHR46847:SF1">
    <property type="entry name" value="D-ALLOSE-BINDING PERIPLASMIC PROTEIN-RELATED"/>
    <property type="match status" value="1"/>
</dbReference>
<evidence type="ECO:0000256" key="1">
    <source>
        <dbReference type="ARBA" id="ARBA00004196"/>
    </source>
</evidence>